<keyword evidence="2" id="KW-1185">Reference proteome</keyword>
<name>A0A2A9NHT2_9AGAR</name>
<dbReference type="EMBL" id="KZ302123">
    <property type="protein sequence ID" value="PFH47260.1"/>
    <property type="molecule type" value="Genomic_DNA"/>
</dbReference>
<evidence type="ECO:0000313" key="2">
    <source>
        <dbReference type="Proteomes" id="UP000242287"/>
    </source>
</evidence>
<reference evidence="1 2" key="1">
    <citation type="submission" date="2014-02" db="EMBL/GenBank/DDBJ databases">
        <title>Transposable element dynamics among asymbiotic and ectomycorrhizal Amanita fungi.</title>
        <authorList>
            <consortium name="DOE Joint Genome Institute"/>
            <person name="Hess J."/>
            <person name="Skrede I."/>
            <person name="Wolfe B."/>
            <person name="LaButti K."/>
            <person name="Ohm R.A."/>
            <person name="Grigoriev I.V."/>
            <person name="Pringle A."/>
        </authorList>
    </citation>
    <scope>NUCLEOTIDE SEQUENCE [LARGE SCALE GENOMIC DNA]</scope>
    <source>
        <strain evidence="1 2">SKay4041</strain>
    </source>
</reference>
<evidence type="ECO:0000313" key="1">
    <source>
        <dbReference type="EMBL" id="PFH47260.1"/>
    </source>
</evidence>
<protein>
    <submittedName>
        <fullName evidence="1">Uncharacterized protein</fullName>
    </submittedName>
</protein>
<gene>
    <name evidence="1" type="ORF">AMATHDRAFT_68060</name>
</gene>
<accession>A0A2A9NHT2</accession>
<organism evidence="1 2">
    <name type="scientific">Amanita thiersii Skay4041</name>
    <dbReference type="NCBI Taxonomy" id="703135"/>
    <lineage>
        <taxon>Eukaryota</taxon>
        <taxon>Fungi</taxon>
        <taxon>Dikarya</taxon>
        <taxon>Basidiomycota</taxon>
        <taxon>Agaricomycotina</taxon>
        <taxon>Agaricomycetes</taxon>
        <taxon>Agaricomycetidae</taxon>
        <taxon>Agaricales</taxon>
        <taxon>Pluteineae</taxon>
        <taxon>Amanitaceae</taxon>
        <taxon>Amanita</taxon>
    </lineage>
</organism>
<proteinExistence type="predicted"/>
<dbReference type="AlphaFoldDB" id="A0A2A9NHT2"/>
<dbReference type="Proteomes" id="UP000242287">
    <property type="component" value="Unassembled WGS sequence"/>
</dbReference>
<sequence length="86" mass="9957">MSVLDCDQAPDEGRIMIVTVFDAITYNQYILFGSYVVLFYSVLRCSLCLLAPRIQGRKEDWNCDTLFQRINGSPSSTRLRVRLWCN</sequence>